<feature type="chain" id="PRO_5046902790" evidence="2">
    <location>
        <begin position="24"/>
        <end position="181"/>
    </location>
</feature>
<evidence type="ECO:0000313" key="4">
    <source>
        <dbReference type="Proteomes" id="UP001168540"/>
    </source>
</evidence>
<protein>
    <submittedName>
        <fullName evidence="3">DUF3304 domain-containing protein</fullName>
    </submittedName>
</protein>
<organism evidence="3 4">
    <name type="scientific">Crenobacter oryzisoli</name>
    <dbReference type="NCBI Taxonomy" id="3056844"/>
    <lineage>
        <taxon>Bacteria</taxon>
        <taxon>Pseudomonadati</taxon>
        <taxon>Pseudomonadota</taxon>
        <taxon>Betaproteobacteria</taxon>
        <taxon>Neisseriales</taxon>
        <taxon>Neisseriaceae</taxon>
        <taxon>Crenobacter</taxon>
    </lineage>
</organism>
<dbReference type="EMBL" id="JAUEDK010000008">
    <property type="protein sequence ID" value="MDN0074496.1"/>
    <property type="molecule type" value="Genomic_DNA"/>
</dbReference>
<evidence type="ECO:0000313" key="3">
    <source>
        <dbReference type="EMBL" id="MDN0074496.1"/>
    </source>
</evidence>
<sequence>MTRVQLTSLLLFLANLAACQGFGQPQTVGAGASVVNTVPNTTIVSVYYNGQGVSSGGGEGCCVSLPAKWKPGMTATVEWVKDPSPGVNPGGVKPPARNTNGSSTPEWEKWMDIHEANYTRHSVTIPVPKYEKISSLVLVFLPCNEVYPLIDSKEHSRVFGGNAMKPEIMRRLGGKNICPKP</sequence>
<gene>
    <name evidence="3" type="ORF">QU481_06245</name>
</gene>
<proteinExistence type="predicted"/>
<feature type="region of interest" description="Disordered" evidence="1">
    <location>
        <begin position="83"/>
        <end position="104"/>
    </location>
</feature>
<accession>A0ABT7XL28</accession>
<dbReference type="Proteomes" id="UP001168540">
    <property type="component" value="Unassembled WGS sequence"/>
</dbReference>
<feature type="signal peptide" evidence="2">
    <location>
        <begin position="1"/>
        <end position="23"/>
    </location>
</feature>
<dbReference type="InterPro" id="IPR021733">
    <property type="entry name" value="DUF3304"/>
</dbReference>
<dbReference type="Pfam" id="PF11745">
    <property type="entry name" value="DUF3304"/>
    <property type="match status" value="1"/>
</dbReference>
<comment type="caution">
    <text evidence="3">The sequence shown here is derived from an EMBL/GenBank/DDBJ whole genome shotgun (WGS) entry which is preliminary data.</text>
</comment>
<evidence type="ECO:0000256" key="1">
    <source>
        <dbReference type="SAM" id="MobiDB-lite"/>
    </source>
</evidence>
<keyword evidence="2" id="KW-0732">Signal</keyword>
<name>A0ABT7XL28_9NEIS</name>
<evidence type="ECO:0000256" key="2">
    <source>
        <dbReference type="SAM" id="SignalP"/>
    </source>
</evidence>
<reference evidence="3" key="1">
    <citation type="submission" date="2023-06" db="EMBL/GenBank/DDBJ databases">
        <authorList>
            <person name="Zhang S."/>
        </authorList>
    </citation>
    <scope>NUCLEOTIDE SEQUENCE</scope>
    <source>
        <strain evidence="3">SG2303</strain>
    </source>
</reference>
<keyword evidence="4" id="KW-1185">Reference proteome</keyword>
<dbReference type="RefSeq" id="WP_289829068.1">
    <property type="nucleotide sequence ID" value="NZ_JAUEDK010000008.1"/>
</dbReference>